<dbReference type="PROSITE" id="PS50054">
    <property type="entry name" value="TYR_PHOSPHATASE_DUAL"/>
    <property type="match status" value="1"/>
</dbReference>
<dbReference type="InterPro" id="IPR020422">
    <property type="entry name" value="TYR_PHOSPHATASE_DUAL_dom"/>
</dbReference>
<feature type="domain" description="Tyrosine-protein phosphatase" evidence="5">
    <location>
        <begin position="6"/>
        <end position="147"/>
    </location>
</feature>
<dbReference type="PANTHER" id="PTHR45848:SF4">
    <property type="entry name" value="DUAL SPECIFICITY PROTEIN PHOSPHATASE 12"/>
    <property type="match status" value="1"/>
</dbReference>
<dbReference type="OrthoDB" id="10252009at2759"/>
<gene>
    <name evidence="7" type="ORF">K435DRAFT_772342</name>
</gene>
<dbReference type="PROSITE" id="PS00383">
    <property type="entry name" value="TYR_PHOSPHATASE_1"/>
    <property type="match status" value="1"/>
</dbReference>
<evidence type="ECO:0000256" key="3">
    <source>
        <dbReference type="ARBA" id="ARBA00022801"/>
    </source>
</evidence>
<dbReference type="SMART" id="SM00195">
    <property type="entry name" value="DSPc"/>
    <property type="match status" value="2"/>
</dbReference>
<dbReference type="Gene3D" id="3.90.190.10">
    <property type="entry name" value="Protein tyrosine phosphatase superfamily"/>
    <property type="match status" value="2"/>
</dbReference>
<dbReference type="EC" id="3.1.3.48" evidence="2"/>
<proteinExistence type="inferred from homology"/>
<name>A0A4V4HIU6_DENBC</name>
<dbReference type="InterPro" id="IPR000387">
    <property type="entry name" value="Tyr_Pase_dom"/>
</dbReference>
<reference evidence="7 8" key="1">
    <citation type="journal article" date="2019" name="Nat. Ecol. Evol.">
        <title>Megaphylogeny resolves global patterns of mushroom evolution.</title>
        <authorList>
            <person name="Varga T."/>
            <person name="Krizsan K."/>
            <person name="Foldi C."/>
            <person name="Dima B."/>
            <person name="Sanchez-Garcia M."/>
            <person name="Sanchez-Ramirez S."/>
            <person name="Szollosi G.J."/>
            <person name="Szarkandi J.G."/>
            <person name="Papp V."/>
            <person name="Albert L."/>
            <person name="Andreopoulos W."/>
            <person name="Angelini C."/>
            <person name="Antonin V."/>
            <person name="Barry K.W."/>
            <person name="Bougher N.L."/>
            <person name="Buchanan P."/>
            <person name="Buyck B."/>
            <person name="Bense V."/>
            <person name="Catcheside P."/>
            <person name="Chovatia M."/>
            <person name="Cooper J."/>
            <person name="Damon W."/>
            <person name="Desjardin D."/>
            <person name="Finy P."/>
            <person name="Geml J."/>
            <person name="Haridas S."/>
            <person name="Hughes K."/>
            <person name="Justo A."/>
            <person name="Karasinski D."/>
            <person name="Kautmanova I."/>
            <person name="Kiss B."/>
            <person name="Kocsube S."/>
            <person name="Kotiranta H."/>
            <person name="LaButti K.M."/>
            <person name="Lechner B.E."/>
            <person name="Liimatainen K."/>
            <person name="Lipzen A."/>
            <person name="Lukacs Z."/>
            <person name="Mihaltcheva S."/>
            <person name="Morgado L.N."/>
            <person name="Niskanen T."/>
            <person name="Noordeloos M.E."/>
            <person name="Ohm R.A."/>
            <person name="Ortiz-Santana B."/>
            <person name="Ovrebo C."/>
            <person name="Racz N."/>
            <person name="Riley R."/>
            <person name="Savchenko A."/>
            <person name="Shiryaev A."/>
            <person name="Soop K."/>
            <person name="Spirin V."/>
            <person name="Szebenyi C."/>
            <person name="Tomsovsky M."/>
            <person name="Tulloss R.E."/>
            <person name="Uehling J."/>
            <person name="Grigoriev I.V."/>
            <person name="Vagvolgyi C."/>
            <person name="Papp T."/>
            <person name="Martin F.M."/>
            <person name="Miettinen O."/>
            <person name="Hibbett D.S."/>
            <person name="Nagy L.G."/>
        </authorList>
    </citation>
    <scope>NUCLEOTIDE SEQUENCE [LARGE SCALE GENOMIC DNA]</scope>
    <source>
        <strain evidence="7 8">CBS 962.96</strain>
    </source>
</reference>
<dbReference type="InterPro" id="IPR016130">
    <property type="entry name" value="Tyr_Pase_AS"/>
</dbReference>
<dbReference type="GO" id="GO:0004725">
    <property type="term" value="F:protein tyrosine phosphatase activity"/>
    <property type="evidence" value="ECO:0007669"/>
    <property type="project" value="UniProtKB-EC"/>
</dbReference>
<dbReference type="AlphaFoldDB" id="A0A4V4HIU6"/>
<evidence type="ECO:0000256" key="1">
    <source>
        <dbReference type="ARBA" id="ARBA00008601"/>
    </source>
</evidence>
<evidence type="ECO:0000259" key="5">
    <source>
        <dbReference type="PROSITE" id="PS50054"/>
    </source>
</evidence>
<dbReference type="Proteomes" id="UP000297245">
    <property type="component" value="Unassembled WGS sequence"/>
</dbReference>
<dbReference type="CDD" id="cd14498">
    <property type="entry name" value="DSP"/>
    <property type="match status" value="2"/>
</dbReference>
<keyword evidence="3" id="KW-0378">Hydrolase</keyword>
<keyword evidence="4" id="KW-0904">Protein phosphatase</keyword>
<evidence type="ECO:0000256" key="4">
    <source>
        <dbReference type="ARBA" id="ARBA00022912"/>
    </source>
</evidence>
<dbReference type="InterPro" id="IPR029021">
    <property type="entry name" value="Prot-tyrosine_phosphatase-like"/>
</dbReference>
<evidence type="ECO:0000313" key="7">
    <source>
        <dbReference type="EMBL" id="THV08026.1"/>
    </source>
</evidence>
<evidence type="ECO:0000313" key="8">
    <source>
        <dbReference type="Proteomes" id="UP000297245"/>
    </source>
</evidence>
<dbReference type="Pfam" id="PF00782">
    <property type="entry name" value="DSPc"/>
    <property type="match status" value="2"/>
</dbReference>
<dbReference type="InterPro" id="IPR000340">
    <property type="entry name" value="Dual-sp_phosphatase_cat-dom"/>
</dbReference>
<dbReference type="PANTHER" id="PTHR45848">
    <property type="entry name" value="DUAL SPECIFICITY PROTEIN PHOSPHATASE 12 FAMILY MEMBER"/>
    <property type="match status" value="1"/>
</dbReference>
<comment type="similarity">
    <text evidence="1">Belongs to the protein-tyrosine phosphatase family. Non-receptor class dual specificity subfamily.</text>
</comment>
<evidence type="ECO:0000256" key="2">
    <source>
        <dbReference type="ARBA" id="ARBA00013064"/>
    </source>
</evidence>
<sequence>MRYPTSPSVDEILKGKLYIGNLPAAKSQETLESLGVTHILSVCPEFSSTGPNHLNISVDDCEYDDLLIHLPEACQFIQRALEEDGRVLVHCIFGVSRSATVAAAYLMESRQWTSTHALNFIRKRRPCIQPNYGFLKQLDAFADCHYSPSASNPAYISWKRQQGQKVTAFLNQMVDTVAIIPNQLFLSSEFPADAQQAESLTIELGISHLVSISPSQIPRLPATIKHLHADPSQQDDLLVAIPNICNFIREAVTEKGQVLVYSEVECKAAIVVCCYLMCAQNVSLNEARKILEKALPLFHRTANFNRHLELFDACEFAPTSDHPLVRDWVSKCGPSGPLNGSYSREMAAAITATAMASVLSETSVDIGAFGEALKKIQRSGTKGANIPAAIQAV</sequence>
<dbReference type="PROSITE" id="PS50056">
    <property type="entry name" value="TYR_PHOSPHATASE_2"/>
    <property type="match status" value="1"/>
</dbReference>
<dbReference type="EMBL" id="ML179036">
    <property type="protein sequence ID" value="THV08026.1"/>
    <property type="molecule type" value="Genomic_DNA"/>
</dbReference>
<accession>A0A4V4HIU6</accession>
<organism evidence="7 8">
    <name type="scientific">Dendrothele bispora (strain CBS 962.96)</name>
    <dbReference type="NCBI Taxonomy" id="1314807"/>
    <lineage>
        <taxon>Eukaryota</taxon>
        <taxon>Fungi</taxon>
        <taxon>Dikarya</taxon>
        <taxon>Basidiomycota</taxon>
        <taxon>Agaricomycotina</taxon>
        <taxon>Agaricomycetes</taxon>
        <taxon>Agaricomycetidae</taxon>
        <taxon>Agaricales</taxon>
        <taxon>Agaricales incertae sedis</taxon>
        <taxon>Dendrothele</taxon>
    </lineage>
</organism>
<dbReference type="GO" id="GO:0008138">
    <property type="term" value="F:protein tyrosine/serine/threonine phosphatase activity"/>
    <property type="evidence" value="ECO:0007669"/>
    <property type="project" value="TreeGrafter"/>
</dbReference>
<protein>
    <recommendedName>
        <fullName evidence="2">protein-tyrosine-phosphatase</fullName>
        <ecNumber evidence="2">3.1.3.48</ecNumber>
    </recommendedName>
</protein>
<feature type="domain" description="Tyrosine specific protein phosphatases" evidence="6">
    <location>
        <begin position="68"/>
        <end position="126"/>
    </location>
</feature>
<dbReference type="SUPFAM" id="SSF52799">
    <property type="entry name" value="(Phosphotyrosine protein) phosphatases II"/>
    <property type="match status" value="2"/>
</dbReference>
<evidence type="ECO:0000259" key="6">
    <source>
        <dbReference type="PROSITE" id="PS50056"/>
    </source>
</evidence>
<keyword evidence="8" id="KW-1185">Reference proteome</keyword>